<name>A0A6L2JVT7_TANCI</name>
<protein>
    <submittedName>
        <fullName evidence="1">UDP-glycosyltransferase 71E1</fullName>
    </submittedName>
</protein>
<reference evidence="1" key="1">
    <citation type="journal article" date="2019" name="Sci. Rep.">
        <title>Draft genome of Tanacetum cinerariifolium, the natural source of mosquito coil.</title>
        <authorList>
            <person name="Yamashiro T."/>
            <person name="Shiraishi A."/>
            <person name="Satake H."/>
            <person name="Nakayama K."/>
        </authorList>
    </citation>
    <scope>NUCLEOTIDE SEQUENCE</scope>
</reference>
<evidence type="ECO:0000313" key="1">
    <source>
        <dbReference type="EMBL" id="GEU39724.1"/>
    </source>
</evidence>
<dbReference type="EMBL" id="BKCJ010001210">
    <property type="protein sequence ID" value="GEU39724.1"/>
    <property type="molecule type" value="Genomic_DNA"/>
</dbReference>
<dbReference type="Gene3D" id="3.40.50.2000">
    <property type="entry name" value="Glycogen Phosphorylase B"/>
    <property type="match status" value="1"/>
</dbReference>
<dbReference type="InterPro" id="IPR050481">
    <property type="entry name" value="UDP-glycosyltransf_plant"/>
</dbReference>
<sequence length="122" mass="13853">MGSFNEKQVKEIATALELSGQRFLWSLFRPQPKGTNEHPKEYENPKKFLPERFIERTSTEIKIDYRCDMRQGINNMTVAAEEIEEGINNSDSGTNVLKPGSFSSLYSSMPLTRMLGTTLQSS</sequence>
<accession>A0A6L2JVT7</accession>
<dbReference type="GO" id="GO:0035251">
    <property type="term" value="F:UDP-glucosyltransferase activity"/>
    <property type="evidence" value="ECO:0007669"/>
    <property type="project" value="InterPro"/>
</dbReference>
<comment type="caution">
    <text evidence="1">The sequence shown here is derived from an EMBL/GenBank/DDBJ whole genome shotgun (WGS) entry which is preliminary data.</text>
</comment>
<gene>
    <name evidence="1" type="ORF">Tci_011702</name>
</gene>
<dbReference type="AlphaFoldDB" id="A0A6L2JVT7"/>
<dbReference type="PANTHER" id="PTHR48048:SF72">
    <property type="entry name" value="GLYCOSYLTRANSFERASE"/>
    <property type="match status" value="1"/>
</dbReference>
<proteinExistence type="predicted"/>
<keyword evidence="1" id="KW-0808">Transferase</keyword>
<organism evidence="1">
    <name type="scientific">Tanacetum cinerariifolium</name>
    <name type="common">Dalmatian daisy</name>
    <name type="synonym">Chrysanthemum cinerariifolium</name>
    <dbReference type="NCBI Taxonomy" id="118510"/>
    <lineage>
        <taxon>Eukaryota</taxon>
        <taxon>Viridiplantae</taxon>
        <taxon>Streptophyta</taxon>
        <taxon>Embryophyta</taxon>
        <taxon>Tracheophyta</taxon>
        <taxon>Spermatophyta</taxon>
        <taxon>Magnoliopsida</taxon>
        <taxon>eudicotyledons</taxon>
        <taxon>Gunneridae</taxon>
        <taxon>Pentapetalae</taxon>
        <taxon>asterids</taxon>
        <taxon>campanulids</taxon>
        <taxon>Asterales</taxon>
        <taxon>Asteraceae</taxon>
        <taxon>Asteroideae</taxon>
        <taxon>Anthemideae</taxon>
        <taxon>Anthemidinae</taxon>
        <taxon>Tanacetum</taxon>
    </lineage>
</organism>
<dbReference type="PANTHER" id="PTHR48048">
    <property type="entry name" value="GLYCOSYLTRANSFERASE"/>
    <property type="match status" value="1"/>
</dbReference>
<dbReference type="SUPFAM" id="SSF53756">
    <property type="entry name" value="UDP-Glycosyltransferase/glycogen phosphorylase"/>
    <property type="match status" value="1"/>
</dbReference>